<evidence type="ECO:0000313" key="2">
    <source>
        <dbReference type="EMBL" id="BCB77759.1"/>
    </source>
</evidence>
<keyword evidence="3" id="KW-1185">Reference proteome</keyword>
<reference evidence="2 3" key="1">
    <citation type="submission" date="2020-03" db="EMBL/GenBank/DDBJ databases">
        <title>Whole genome shotgun sequence of Phytohabitans flavus NBRC 107702.</title>
        <authorList>
            <person name="Komaki H."/>
            <person name="Tamura T."/>
        </authorList>
    </citation>
    <scope>NUCLEOTIDE SEQUENCE [LARGE SCALE GENOMIC DNA]</scope>
    <source>
        <strain evidence="2 3">NBRC 107702</strain>
    </source>
</reference>
<dbReference type="GO" id="GO:0004803">
    <property type="term" value="F:transposase activity"/>
    <property type="evidence" value="ECO:0007669"/>
    <property type="project" value="InterPro"/>
</dbReference>
<evidence type="ECO:0000259" key="1">
    <source>
        <dbReference type="Pfam" id="PF01609"/>
    </source>
</evidence>
<dbReference type="GO" id="GO:0003677">
    <property type="term" value="F:DNA binding"/>
    <property type="evidence" value="ECO:0007669"/>
    <property type="project" value="InterPro"/>
</dbReference>
<organism evidence="2 3">
    <name type="scientific">Phytohabitans flavus</name>
    <dbReference type="NCBI Taxonomy" id="1076124"/>
    <lineage>
        <taxon>Bacteria</taxon>
        <taxon>Bacillati</taxon>
        <taxon>Actinomycetota</taxon>
        <taxon>Actinomycetes</taxon>
        <taxon>Micromonosporales</taxon>
        <taxon>Micromonosporaceae</taxon>
    </lineage>
</organism>
<reference evidence="2 3" key="2">
    <citation type="submission" date="2020-03" db="EMBL/GenBank/DDBJ databases">
        <authorList>
            <person name="Ichikawa N."/>
            <person name="Kimura A."/>
            <person name="Kitahashi Y."/>
            <person name="Uohara A."/>
        </authorList>
    </citation>
    <scope>NUCLEOTIDE SEQUENCE [LARGE SCALE GENOMIC DNA]</scope>
    <source>
        <strain evidence="2 3">NBRC 107702</strain>
    </source>
</reference>
<protein>
    <recommendedName>
        <fullName evidence="1">Transposase IS4-like domain-containing protein</fullName>
    </recommendedName>
</protein>
<dbReference type="EMBL" id="AP022870">
    <property type="protein sequence ID" value="BCB77759.1"/>
    <property type="molecule type" value="Genomic_DNA"/>
</dbReference>
<dbReference type="NCBIfam" id="NF033520">
    <property type="entry name" value="transpos_IS982"/>
    <property type="match status" value="1"/>
</dbReference>
<proteinExistence type="predicted"/>
<sequence>MHADLDTLATALYVKIDDGLKASPQLNPDRPAVGIAPQITDAELITIAVLQALLGHHNETRWLRAARKDIGHLFPYLPKQPGYNKRLRALVPQLAYFIAVLAAETDLWQHPIRIADSTPVPCGTSRTTAQHSDLAGWAGYGYCASHSRRFWGLRLHLVTTVHGLPVAFALASPKADERDVLVDLVSLQPTMFHHPDGLILVVDKGYRDRATETWLNEANITVIRPAYRTEPPRPGRALLRVVRQNIESVNQTLKDQLDLERHGGRTPTGVAARVLQRILALTAAIWHNWHTSQPTMRSLTAYDH</sequence>
<dbReference type="AlphaFoldDB" id="A0A6F8XVD4"/>
<dbReference type="InterPro" id="IPR002559">
    <property type="entry name" value="Transposase_11"/>
</dbReference>
<evidence type="ECO:0000313" key="3">
    <source>
        <dbReference type="Proteomes" id="UP000502508"/>
    </source>
</evidence>
<feature type="domain" description="Transposase IS4-like" evidence="1">
    <location>
        <begin position="109"/>
        <end position="281"/>
    </location>
</feature>
<gene>
    <name evidence="2" type="ORF">Pflav_041690</name>
</gene>
<dbReference type="Proteomes" id="UP000502508">
    <property type="component" value="Chromosome"/>
</dbReference>
<name>A0A6F8XVD4_9ACTN</name>
<dbReference type="Pfam" id="PF01609">
    <property type="entry name" value="DDE_Tnp_1"/>
    <property type="match status" value="1"/>
</dbReference>
<accession>A0A6F8XVD4</accession>
<dbReference type="RefSeq" id="WP_173037460.1">
    <property type="nucleotide sequence ID" value="NZ_AP022870.1"/>
</dbReference>
<dbReference type="GO" id="GO:0006313">
    <property type="term" value="P:DNA transposition"/>
    <property type="evidence" value="ECO:0007669"/>
    <property type="project" value="InterPro"/>
</dbReference>
<dbReference type="KEGG" id="pfla:Pflav_041690"/>